<dbReference type="Pfam" id="PF00201">
    <property type="entry name" value="UDPGT"/>
    <property type="match status" value="1"/>
</dbReference>
<reference evidence="12 13" key="2">
    <citation type="journal article" date="2011" name="PLoS Genet.">
        <title>Caenorhabditis briggsae recombinant inbred line genotypes reveal inter-strain incompatibility and the evolution of recombination.</title>
        <authorList>
            <person name="Ross J.A."/>
            <person name="Koboldt D.C."/>
            <person name="Staisch J.E."/>
            <person name="Chamberlin H.M."/>
            <person name="Gupta B.P."/>
            <person name="Miller R.D."/>
            <person name="Baird S.E."/>
            <person name="Haag E.S."/>
        </authorList>
    </citation>
    <scope>NUCLEOTIDE SEQUENCE [LARGE SCALE GENOMIC DNA]</scope>
    <source>
        <strain evidence="12 13">AF16</strain>
    </source>
</reference>
<dbReference type="CDD" id="cd03784">
    <property type="entry name" value="GT1_Gtf-like"/>
    <property type="match status" value="1"/>
</dbReference>
<dbReference type="Gene3D" id="3.40.50.2000">
    <property type="entry name" value="Glycogen Phosphorylase B"/>
    <property type="match status" value="1"/>
</dbReference>
<sequence>MNENLQKQHRLLLPLETSSDYRESFYGNQFSEVLQEREVLDQLKNEKFDLAITEVVDGCAYAIFEYLKVPAHITVLSCARFDHVSDVIGQPIAPSYVPSTQSFFNDRMNIKERFLNAVQFYYGRYTFANILDHEFEMAKEILGIERSWRETMPESSFIFSNHIPVLDFPAPTFDKIIPVGGFTVKTNEKVLKLDEEWDEILNIRKKNVLVSFGSASKSKDMPEEYKQSLLQVFKSMPEITFIWKYEDSSDNIAKDLDNVYTSSWLPQNELLADPRITVFVTHGGLASVMELALMGKPAVMVPIFADQGRNAQMLKRHGGAAVLQKTDLINSDLVRDTLHDVLTNPRYSLFFWNSNPQNFVLCRYAKNARRVAEMLKNLPTNAKEVLVKHVEFAARFGKLPSMDNYGRHQNIFVYYFLDIITLLILVLVLVICIFKFNDNPSVIISNLTELSFDFASIAVFREFLLVVDLQKKLLGSKIFI</sequence>
<evidence type="ECO:0000256" key="11">
    <source>
        <dbReference type="RuleBase" id="RU362059"/>
    </source>
</evidence>
<keyword evidence="13" id="KW-1185">Reference proteome</keyword>
<accession>A8X008</accession>
<gene>
    <name evidence="14" type="primary">ugt-24</name>
    <name evidence="12 14" type="ORF">CBG05498</name>
    <name evidence="12" type="ORF">CBG_05498</name>
</gene>
<dbReference type="InterPro" id="IPR002213">
    <property type="entry name" value="UDP_glucos_trans"/>
</dbReference>
<evidence type="ECO:0000313" key="13">
    <source>
        <dbReference type="Proteomes" id="UP000008549"/>
    </source>
</evidence>
<dbReference type="GO" id="GO:0008194">
    <property type="term" value="F:UDP-glycosyltransferase activity"/>
    <property type="evidence" value="ECO:0000318"/>
    <property type="project" value="GO_Central"/>
</dbReference>
<dbReference type="STRING" id="6238.A8X008"/>
<comment type="catalytic activity">
    <reaction evidence="9 11">
        <text>glucuronate acceptor + UDP-alpha-D-glucuronate = acceptor beta-D-glucuronoside + UDP + H(+)</text>
        <dbReference type="Rhea" id="RHEA:21032"/>
        <dbReference type="ChEBI" id="CHEBI:15378"/>
        <dbReference type="ChEBI" id="CHEBI:58052"/>
        <dbReference type="ChEBI" id="CHEBI:58223"/>
        <dbReference type="ChEBI" id="CHEBI:132367"/>
        <dbReference type="ChEBI" id="CHEBI:132368"/>
        <dbReference type="EC" id="2.4.1.17"/>
    </reaction>
</comment>
<evidence type="ECO:0000256" key="3">
    <source>
        <dbReference type="ARBA" id="ARBA00022676"/>
    </source>
</evidence>
<keyword evidence="3 10" id="KW-0328">Glycosyltransferase</keyword>
<evidence type="ECO:0000313" key="12">
    <source>
        <dbReference type="EMBL" id="CAP25968.2"/>
    </source>
</evidence>
<protein>
    <recommendedName>
        <fullName evidence="11">UDP-glucuronosyltransferase</fullName>
        <ecNumber evidence="11">2.4.1.17</ecNumber>
    </recommendedName>
</protein>
<evidence type="ECO:0000256" key="5">
    <source>
        <dbReference type="ARBA" id="ARBA00022692"/>
    </source>
</evidence>
<dbReference type="PANTHER" id="PTHR48043:SF26">
    <property type="entry name" value="UDP-GLUCURONOSYLTRANSFERASE"/>
    <property type="match status" value="1"/>
</dbReference>
<dbReference type="SUPFAM" id="SSF53756">
    <property type="entry name" value="UDP-Glycosyltransferase/glycogen phosphorylase"/>
    <property type="match status" value="1"/>
</dbReference>
<comment type="subcellular location">
    <subcellularLocation>
        <location evidence="1 11">Membrane</location>
        <topology evidence="1 11">Single-pass membrane protein</topology>
    </subcellularLocation>
</comment>
<keyword evidence="5 11" id="KW-0812">Transmembrane</keyword>
<dbReference type="OMA" id="GRSHYII"/>
<evidence type="ECO:0000256" key="8">
    <source>
        <dbReference type="ARBA" id="ARBA00023136"/>
    </source>
</evidence>
<keyword evidence="4 10" id="KW-0808">Transferase</keyword>
<dbReference type="GO" id="GO:0016020">
    <property type="term" value="C:membrane"/>
    <property type="evidence" value="ECO:0007669"/>
    <property type="project" value="UniProtKB-SubCell"/>
</dbReference>
<evidence type="ECO:0000256" key="4">
    <source>
        <dbReference type="ARBA" id="ARBA00022679"/>
    </source>
</evidence>
<keyword evidence="6" id="KW-0732">Signal</keyword>
<evidence type="ECO:0000256" key="2">
    <source>
        <dbReference type="ARBA" id="ARBA00009995"/>
    </source>
</evidence>
<dbReference type="EC" id="2.4.1.17" evidence="11"/>
<comment type="similarity">
    <text evidence="2 10">Belongs to the UDP-glycosyltransferase family.</text>
</comment>
<evidence type="ECO:0000256" key="9">
    <source>
        <dbReference type="ARBA" id="ARBA00047475"/>
    </source>
</evidence>
<dbReference type="HOGENOM" id="CLU_012949_1_4_1"/>
<evidence type="ECO:0000256" key="7">
    <source>
        <dbReference type="ARBA" id="ARBA00022989"/>
    </source>
</evidence>
<dbReference type="InterPro" id="IPR050271">
    <property type="entry name" value="UDP-glycosyltransferase"/>
</dbReference>
<dbReference type="AlphaFoldDB" id="A8X008"/>
<name>A8X008_CAEBR</name>
<dbReference type="GO" id="GO:0015020">
    <property type="term" value="F:glucuronosyltransferase activity"/>
    <property type="evidence" value="ECO:0007669"/>
    <property type="project" value="UniProtKB-EC"/>
</dbReference>
<reference evidence="12 13" key="1">
    <citation type="journal article" date="2003" name="PLoS Biol.">
        <title>The genome sequence of Caenorhabditis briggsae: a platform for comparative genomics.</title>
        <authorList>
            <person name="Stein L.D."/>
            <person name="Bao Z."/>
            <person name="Blasiar D."/>
            <person name="Blumenthal T."/>
            <person name="Brent M.R."/>
            <person name="Chen N."/>
            <person name="Chinwalla A."/>
            <person name="Clarke L."/>
            <person name="Clee C."/>
            <person name="Coghlan A."/>
            <person name="Coulson A."/>
            <person name="D'Eustachio P."/>
            <person name="Fitch D.H."/>
            <person name="Fulton L.A."/>
            <person name="Fulton R.E."/>
            <person name="Griffiths-Jones S."/>
            <person name="Harris T.W."/>
            <person name="Hillier L.W."/>
            <person name="Kamath R."/>
            <person name="Kuwabara P.E."/>
            <person name="Mardis E.R."/>
            <person name="Marra M.A."/>
            <person name="Miner T.L."/>
            <person name="Minx P."/>
            <person name="Mullikin J.C."/>
            <person name="Plumb R.W."/>
            <person name="Rogers J."/>
            <person name="Schein J.E."/>
            <person name="Sohrmann M."/>
            <person name="Spieth J."/>
            <person name="Stajich J.E."/>
            <person name="Wei C."/>
            <person name="Willey D."/>
            <person name="Wilson R.K."/>
            <person name="Durbin R."/>
            <person name="Waterston R.H."/>
        </authorList>
    </citation>
    <scope>NUCLEOTIDE SEQUENCE [LARGE SCALE GENOMIC DNA]</scope>
    <source>
        <strain evidence="12 13">AF16</strain>
    </source>
</reference>
<dbReference type="EMBL" id="HE601369">
    <property type="protein sequence ID" value="CAP25968.2"/>
    <property type="molecule type" value="Genomic_DNA"/>
</dbReference>
<dbReference type="InParanoid" id="A8X008"/>
<dbReference type="InterPro" id="IPR035595">
    <property type="entry name" value="UDP_glycos_trans_CS"/>
</dbReference>
<dbReference type="PROSITE" id="PS00375">
    <property type="entry name" value="UDPGT"/>
    <property type="match status" value="1"/>
</dbReference>
<evidence type="ECO:0000256" key="6">
    <source>
        <dbReference type="ARBA" id="ARBA00022729"/>
    </source>
</evidence>
<keyword evidence="7 11" id="KW-1133">Transmembrane helix</keyword>
<keyword evidence="8 11" id="KW-0472">Membrane</keyword>
<dbReference type="eggNOG" id="KOG1192">
    <property type="taxonomic scope" value="Eukaryota"/>
</dbReference>
<feature type="transmembrane region" description="Helical" evidence="11">
    <location>
        <begin position="412"/>
        <end position="434"/>
    </location>
</feature>
<dbReference type="Proteomes" id="UP000008549">
    <property type="component" value="Unassembled WGS sequence"/>
</dbReference>
<dbReference type="FunFam" id="3.40.50.2000:FF:000038">
    <property type="entry name" value="UDP-GlucuronosylTransferase"/>
    <property type="match status" value="1"/>
</dbReference>
<evidence type="ECO:0000313" key="14">
    <source>
        <dbReference type="WormBase" id="CBG05498"/>
    </source>
</evidence>
<evidence type="ECO:0000256" key="1">
    <source>
        <dbReference type="ARBA" id="ARBA00004167"/>
    </source>
</evidence>
<organism evidence="12 13">
    <name type="scientific">Caenorhabditis briggsae</name>
    <dbReference type="NCBI Taxonomy" id="6238"/>
    <lineage>
        <taxon>Eukaryota</taxon>
        <taxon>Metazoa</taxon>
        <taxon>Ecdysozoa</taxon>
        <taxon>Nematoda</taxon>
        <taxon>Chromadorea</taxon>
        <taxon>Rhabditida</taxon>
        <taxon>Rhabditina</taxon>
        <taxon>Rhabditomorpha</taxon>
        <taxon>Rhabditoidea</taxon>
        <taxon>Rhabditidae</taxon>
        <taxon>Peloderinae</taxon>
        <taxon>Caenorhabditis</taxon>
    </lineage>
</organism>
<evidence type="ECO:0000256" key="10">
    <source>
        <dbReference type="RuleBase" id="RU003718"/>
    </source>
</evidence>
<dbReference type="PANTHER" id="PTHR48043">
    <property type="entry name" value="EG:EG0003.4 PROTEIN-RELATED"/>
    <property type="match status" value="1"/>
</dbReference>
<proteinExistence type="inferred from homology"/>
<dbReference type="WormBase" id="CBG05498">
    <property type="protein sequence ID" value="CBP43790"/>
    <property type="gene ID" value="WBGene00027938"/>
    <property type="gene designation" value="Cbr-ugt-24"/>
</dbReference>